<feature type="coiled-coil region" evidence="1">
    <location>
        <begin position="78"/>
        <end position="105"/>
    </location>
</feature>
<dbReference type="Proteomes" id="UP000266720">
    <property type="component" value="Chromosome"/>
</dbReference>
<name>A0A3G1A535_9CREN</name>
<dbReference type="InterPro" id="IPR051797">
    <property type="entry name" value="TrmB-like"/>
</dbReference>
<dbReference type="InterPro" id="IPR036390">
    <property type="entry name" value="WH_DNA-bd_sf"/>
</dbReference>
<dbReference type="Pfam" id="PF01978">
    <property type="entry name" value="TrmB"/>
    <property type="match status" value="1"/>
</dbReference>
<reference evidence="4" key="1">
    <citation type="book" date="2010" name="EXTREMOPHILES" publisher="0:0-0">
        <title>Complete genome sequences of ten hyperthermophilic archaea reveal their metabolic capabilities and possible ecological roles.</title>
        <editorList>
            <person name="?"/>
        </editorList>
        <authorList>
            <person name="Ravin N.V."/>
            <person name="Mardanov A.V."/>
            <person name="Bonch-Osmolovskaya E.A."/>
            <person name="Skryabin K.G."/>
        </authorList>
    </citation>
    <scope>NUCLEOTIDE SEQUENCE [LARGE SCALE GENOMIC DNA]</scope>
    <source>
        <strain evidence="4">1505</strain>
    </source>
</reference>
<dbReference type="GeneID" id="16574402"/>
<feature type="domain" description="Transcription regulator TrmB N-terminal" evidence="2">
    <location>
        <begin position="11"/>
        <end position="77"/>
    </location>
</feature>
<dbReference type="InterPro" id="IPR002831">
    <property type="entry name" value="Tscrpt_reg_TrmB_N"/>
</dbReference>
<evidence type="ECO:0000313" key="3">
    <source>
        <dbReference type="EMBL" id="AJB41890.1"/>
    </source>
</evidence>
<dbReference type="SUPFAM" id="SSF46785">
    <property type="entry name" value="Winged helix' DNA-binding domain"/>
    <property type="match status" value="1"/>
</dbReference>
<dbReference type="Gene3D" id="1.10.10.10">
    <property type="entry name" value="Winged helix-like DNA-binding domain superfamily/Winged helix DNA-binding domain"/>
    <property type="match status" value="1"/>
</dbReference>
<dbReference type="EMBL" id="CP007493">
    <property type="protein sequence ID" value="AJB41890.1"/>
    <property type="molecule type" value="Genomic_DNA"/>
</dbReference>
<evidence type="ECO:0000313" key="4">
    <source>
        <dbReference type="Proteomes" id="UP000266720"/>
    </source>
</evidence>
<gene>
    <name evidence="3" type="ORF">TCARB_0838</name>
</gene>
<dbReference type="PANTHER" id="PTHR34293">
    <property type="entry name" value="HTH-TYPE TRANSCRIPTIONAL REGULATOR TRMBL2"/>
    <property type="match status" value="1"/>
</dbReference>
<evidence type="ECO:0000256" key="1">
    <source>
        <dbReference type="SAM" id="Coils"/>
    </source>
</evidence>
<dbReference type="GeneID" id="25406265"/>
<dbReference type="RefSeq" id="WP_020963403.1">
    <property type="nucleotide sequence ID" value="NZ_CP007493.1"/>
</dbReference>
<keyword evidence="1" id="KW-0175">Coiled coil</keyword>
<accession>A0A3G1A535</accession>
<proteinExistence type="predicted"/>
<dbReference type="InterPro" id="IPR036388">
    <property type="entry name" value="WH-like_DNA-bd_sf"/>
</dbReference>
<sequence length="239" mass="26816">MSEFRDAVEVLRKLGFSDYEAKAYAALLAMGELTPREISSATNIPYTKVYDALKKLEARGWAMVVSRSPLVYAPKKVEEAIAIEKRKIEERLKEAEEKLKTLEKAGSVATGIYVIRNFTALIKAIRNLLADSSEVYMVISSERLFENIKSLVSKGKIKGVIDIDMQAPRYGEWRKAQLNSPLDIIIADSSKLILHFSLLSLHEKTSGVLVLDREIASAATEYFMRIWKNAENPGMAESI</sequence>
<dbReference type="KEGG" id="tcb:TCARB_0838"/>
<protein>
    <submittedName>
        <fullName evidence="3">Transcriptional regulator, TrmB family</fullName>
    </submittedName>
</protein>
<dbReference type="PANTHER" id="PTHR34293:SF1">
    <property type="entry name" value="HTH-TYPE TRANSCRIPTIONAL REGULATOR TRMBL2"/>
    <property type="match status" value="1"/>
</dbReference>
<organism evidence="3 4">
    <name type="scientific">Thermofilum adornatum 1505</name>
    <dbReference type="NCBI Taxonomy" id="697581"/>
    <lineage>
        <taxon>Archaea</taxon>
        <taxon>Thermoproteota</taxon>
        <taxon>Thermoprotei</taxon>
        <taxon>Thermofilales</taxon>
        <taxon>Thermofilaceae</taxon>
        <taxon>Thermofilum</taxon>
    </lineage>
</organism>
<dbReference type="AlphaFoldDB" id="A0A3G1A535"/>
<dbReference type="STRING" id="697581.TCARB_0838"/>
<evidence type="ECO:0000259" key="2">
    <source>
        <dbReference type="Pfam" id="PF01978"/>
    </source>
</evidence>